<name>A0ABX2TKK5_9PROT</name>
<protein>
    <submittedName>
        <fullName evidence="1">PIG-L family deacetylase</fullName>
    </submittedName>
</protein>
<dbReference type="Pfam" id="PF02585">
    <property type="entry name" value="PIG-L"/>
    <property type="match status" value="1"/>
</dbReference>
<sequence length="280" mass="30291">MGTVATYLQAFGVPGDRARVLVVVAHPDDETIGAGGLLALAAAGGPLDVNVLHVTDGAPRSGGDAAAAGCADWRAYAGLRRAELARAMAAAGFPAERLQGFGHADQCAALHMAELTDRMRRKFLRCAPDVVLTHAYEGGHPDHDAVAFAVHNARELLVRQGRRAPTVVEMPFYHADGGEPVHQRFLDVEGTIERTVRLTPELAATKRRMLDAFASQARTLAPFDAATEHFRRARTPAFARPPHDGRLLYEGWGLGLTGERWRLLADEALRTLGLEDARWV</sequence>
<evidence type="ECO:0000313" key="2">
    <source>
        <dbReference type="Proteomes" id="UP000584642"/>
    </source>
</evidence>
<proteinExistence type="predicted"/>
<comment type="caution">
    <text evidence="1">The sequence shown here is derived from an EMBL/GenBank/DDBJ whole genome shotgun (WGS) entry which is preliminary data.</text>
</comment>
<dbReference type="InterPro" id="IPR024078">
    <property type="entry name" value="LmbE-like_dom_sf"/>
</dbReference>
<accession>A0ABX2TKK5</accession>
<keyword evidence="2" id="KW-1185">Reference proteome</keyword>
<dbReference type="Proteomes" id="UP000584642">
    <property type="component" value="Unassembled WGS sequence"/>
</dbReference>
<dbReference type="PANTHER" id="PTHR12993">
    <property type="entry name" value="N-ACETYLGLUCOSAMINYL-PHOSPHATIDYLINOSITOL DE-N-ACETYLASE-RELATED"/>
    <property type="match status" value="1"/>
</dbReference>
<evidence type="ECO:0000313" key="1">
    <source>
        <dbReference type="EMBL" id="NYZ24823.1"/>
    </source>
</evidence>
<dbReference type="InterPro" id="IPR003737">
    <property type="entry name" value="GlcNAc_PI_deacetylase-related"/>
</dbReference>
<gene>
    <name evidence="1" type="ORF">HND93_34400</name>
</gene>
<dbReference type="PANTHER" id="PTHR12993:SF29">
    <property type="entry name" value="BLR3841 PROTEIN"/>
    <property type="match status" value="1"/>
</dbReference>
<dbReference type="EMBL" id="JABFDB010000045">
    <property type="protein sequence ID" value="NYZ24823.1"/>
    <property type="molecule type" value="Genomic_DNA"/>
</dbReference>
<organism evidence="1 2">
    <name type="scientific">Azospirillum oleiclasticum</name>
    <dbReference type="NCBI Taxonomy" id="2735135"/>
    <lineage>
        <taxon>Bacteria</taxon>
        <taxon>Pseudomonadati</taxon>
        <taxon>Pseudomonadota</taxon>
        <taxon>Alphaproteobacteria</taxon>
        <taxon>Rhodospirillales</taxon>
        <taxon>Azospirillaceae</taxon>
        <taxon>Azospirillum</taxon>
    </lineage>
</organism>
<dbReference type="SUPFAM" id="SSF102588">
    <property type="entry name" value="LmbE-like"/>
    <property type="match status" value="1"/>
</dbReference>
<reference evidence="1 2" key="1">
    <citation type="submission" date="2020-05" db="EMBL/GenBank/DDBJ databases">
        <title>Azospirillum oleiclasticum sp. nov, a nitrogen-fixing and heavy crude oil-emulsifying bacterium isolated from the crude oil of Yumen Oilfield.</title>
        <authorList>
            <person name="Wu D."/>
            <person name="Cai M."/>
            <person name="Zhang X."/>
        </authorList>
    </citation>
    <scope>NUCLEOTIDE SEQUENCE [LARGE SCALE GENOMIC DNA]</scope>
    <source>
        <strain evidence="1 2">ROY-1-1-2</strain>
    </source>
</reference>
<dbReference type="RefSeq" id="WP_180286592.1">
    <property type="nucleotide sequence ID" value="NZ_JABFDB010000045.1"/>
</dbReference>
<dbReference type="Gene3D" id="3.40.50.10320">
    <property type="entry name" value="LmbE-like"/>
    <property type="match status" value="1"/>
</dbReference>